<organism evidence="2 3">
    <name type="scientific">Actinopolyspora biskrensis</name>
    <dbReference type="NCBI Taxonomy" id="1470178"/>
    <lineage>
        <taxon>Bacteria</taxon>
        <taxon>Bacillati</taxon>
        <taxon>Actinomycetota</taxon>
        <taxon>Actinomycetes</taxon>
        <taxon>Actinopolysporales</taxon>
        <taxon>Actinopolysporaceae</taxon>
        <taxon>Actinopolyspora</taxon>
    </lineage>
</organism>
<gene>
    <name evidence="2" type="ORF">FHR84_004416</name>
</gene>
<keyword evidence="3" id="KW-1185">Reference proteome</keyword>
<dbReference type="Proteomes" id="UP000548304">
    <property type="component" value="Unassembled WGS sequence"/>
</dbReference>
<comment type="caution">
    <text evidence="2">The sequence shown here is derived from an EMBL/GenBank/DDBJ whole genome shotgun (WGS) entry which is preliminary data.</text>
</comment>
<dbReference type="AlphaFoldDB" id="A0A852Z4V0"/>
<sequence length="55" mass="6135">MRAERVTDSRTAEQAVDGGHATPEELGEIPEAWRERASHPDGWLVLLHGEVLCRV</sequence>
<name>A0A852Z4V0_9ACTN</name>
<accession>A0A852Z4V0</accession>
<dbReference type="EMBL" id="JACBYW010000012">
    <property type="protein sequence ID" value="NYH81042.1"/>
    <property type="molecule type" value="Genomic_DNA"/>
</dbReference>
<proteinExistence type="predicted"/>
<evidence type="ECO:0000313" key="3">
    <source>
        <dbReference type="Proteomes" id="UP000548304"/>
    </source>
</evidence>
<protein>
    <submittedName>
        <fullName evidence="2">Uncharacterized protein</fullName>
    </submittedName>
</protein>
<evidence type="ECO:0000313" key="2">
    <source>
        <dbReference type="EMBL" id="NYH81042.1"/>
    </source>
</evidence>
<dbReference type="RefSeq" id="WP_179537344.1">
    <property type="nucleotide sequence ID" value="NZ_JACBYW010000012.1"/>
</dbReference>
<feature type="region of interest" description="Disordered" evidence="1">
    <location>
        <begin position="1"/>
        <end position="27"/>
    </location>
</feature>
<reference evidence="2 3" key="1">
    <citation type="submission" date="2020-07" db="EMBL/GenBank/DDBJ databases">
        <title>Genomic Encyclopedia of Type Strains, Phase III (KMG-III): the genomes of soil and plant-associated and newly described type strains.</title>
        <authorList>
            <person name="Whitman W."/>
        </authorList>
    </citation>
    <scope>NUCLEOTIDE SEQUENCE [LARGE SCALE GENOMIC DNA]</scope>
    <source>
        <strain evidence="2 3">CECT 8576</strain>
    </source>
</reference>
<evidence type="ECO:0000256" key="1">
    <source>
        <dbReference type="SAM" id="MobiDB-lite"/>
    </source>
</evidence>
<feature type="compositionally biased region" description="Basic and acidic residues" evidence="1">
    <location>
        <begin position="1"/>
        <end position="11"/>
    </location>
</feature>